<dbReference type="Gene3D" id="3.20.20.370">
    <property type="entry name" value="Glycoside hydrolase/deacetylase"/>
    <property type="match status" value="1"/>
</dbReference>
<gene>
    <name evidence="1" type="ORF">ACJDUG_04025</name>
</gene>
<dbReference type="InterPro" id="IPR011330">
    <property type="entry name" value="Glyco_hydro/deAcase_b/a-brl"/>
</dbReference>
<dbReference type="SUPFAM" id="SSF88713">
    <property type="entry name" value="Glycoside hydrolase/deacetylase"/>
    <property type="match status" value="1"/>
</dbReference>
<evidence type="ECO:0000313" key="2">
    <source>
        <dbReference type="Proteomes" id="UP001623591"/>
    </source>
</evidence>
<reference evidence="1 2" key="1">
    <citation type="submission" date="2024-11" db="EMBL/GenBank/DDBJ databases">
        <authorList>
            <person name="Heng Y.C."/>
            <person name="Lim A.C.H."/>
            <person name="Lee J.K.Y."/>
            <person name="Kittelmann S."/>
        </authorList>
    </citation>
    <scope>NUCLEOTIDE SEQUENCE [LARGE SCALE GENOMIC DNA]</scope>
    <source>
        <strain evidence="1 2">WILCCON 0185</strain>
    </source>
</reference>
<comment type="caution">
    <text evidence="1">The sequence shown here is derived from an EMBL/GenBank/DDBJ whole genome shotgun (WGS) entry which is preliminary data.</text>
</comment>
<organism evidence="1 2">
    <name type="scientific">Candidatus Clostridium stratigraminis</name>
    <dbReference type="NCBI Taxonomy" id="3381661"/>
    <lineage>
        <taxon>Bacteria</taxon>
        <taxon>Bacillati</taxon>
        <taxon>Bacillota</taxon>
        <taxon>Clostridia</taxon>
        <taxon>Eubacteriales</taxon>
        <taxon>Clostridiaceae</taxon>
        <taxon>Clostridium</taxon>
    </lineage>
</organism>
<dbReference type="Proteomes" id="UP001623591">
    <property type="component" value="Unassembled WGS sequence"/>
</dbReference>
<accession>A0ABW8T1D9</accession>
<proteinExistence type="predicted"/>
<dbReference type="RefSeq" id="WP_406768599.1">
    <property type="nucleotide sequence ID" value="NZ_JBJHZZ010000001.1"/>
</dbReference>
<sequence length="388" mass="45126">MEIKICKWYDNADSPVLFMVDDLANVWVDTNGNGQVDLEEDWGYAKNIKNSSFRFLNSVILKDKHEVKITFFTPVGIRVGMIENPKIKSISKMLNCDEDSKEFFRSINDSSRFEIAYHGTTHGRVGKTNLDFIQEWELFNSLEEAVNKINYGREIYKEVFGEYPKGGKYCGYQVNEFSDESIDNTGFLWWCRYWNRGKANENPLTNFDIKTFGKNNVYDIPSTIDGSLLNGVLHPIKYKVLKKLLRNLLVRLKLRQIDFLLKNKLVISIQEHMAPSRDDGRRQSPNIFDDKESLNYIFQYLKSKRVWYCTGSELAEYVHTRQNINIIILDQDSFKIDILKKVNGLLSIKLPNDVSFIKSPNGIIVKKNDGCFNVEIMRGKYLIIRGNR</sequence>
<dbReference type="EMBL" id="JBJHZZ010000001">
    <property type="protein sequence ID" value="MFL0246146.1"/>
    <property type="molecule type" value="Genomic_DNA"/>
</dbReference>
<protein>
    <submittedName>
        <fullName evidence="1">Uncharacterized protein</fullName>
    </submittedName>
</protein>
<name>A0ABW8T1D9_9CLOT</name>
<keyword evidence="2" id="KW-1185">Reference proteome</keyword>
<evidence type="ECO:0000313" key="1">
    <source>
        <dbReference type="EMBL" id="MFL0246146.1"/>
    </source>
</evidence>